<organism evidence="1 2">
    <name type="scientific">Microbulbifer elongatus</name>
    <dbReference type="NCBI Taxonomy" id="86173"/>
    <lineage>
        <taxon>Bacteria</taxon>
        <taxon>Pseudomonadati</taxon>
        <taxon>Pseudomonadota</taxon>
        <taxon>Gammaproteobacteria</taxon>
        <taxon>Cellvibrionales</taxon>
        <taxon>Microbulbiferaceae</taxon>
        <taxon>Microbulbifer</taxon>
    </lineage>
</organism>
<reference evidence="1" key="1">
    <citation type="thesis" date="2020" institute="Technische Universitat Dresden" country="Dresden, Germany">
        <title>The Agarolytic System of Microbulbifer elongatus PORT2, Isolated from Batu Karas, Pangandaran West Java Indonesia.</title>
        <authorList>
            <person name="Anggraeni S.R."/>
        </authorList>
    </citation>
    <scope>NUCLEOTIDE SEQUENCE</scope>
    <source>
        <strain evidence="1">PORT2</strain>
    </source>
</reference>
<accession>A0ABT1NZ29</accession>
<protein>
    <recommendedName>
        <fullName evidence="3">VWFA domain-containing protein</fullName>
    </recommendedName>
</protein>
<gene>
    <name evidence="1" type="ORF">HXX02_00620</name>
</gene>
<dbReference type="EMBL" id="JACASI010000008">
    <property type="protein sequence ID" value="MCQ3827939.1"/>
    <property type="molecule type" value="Genomic_DNA"/>
</dbReference>
<proteinExistence type="predicted"/>
<comment type="caution">
    <text evidence="1">The sequence shown here is derived from an EMBL/GenBank/DDBJ whole genome shotgun (WGS) entry which is preliminary data.</text>
</comment>
<evidence type="ECO:0000313" key="1">
    <source>
        <dbReference type="EMBL" id="MCQ3827939.1"/>
    </source>
</evidence>
<evidence type="ECO:0000313" key="2">
    <source>
        <dbReference type="Proteomes" id="UP001205566"/>
    </source>
</evidence>
<dbReference type="Proteomes" id="UP001205566">
    <property type="component" value="Unassembled WGS sequence"/>
</dbReference>
<keyword evidence="2" id="KW-1185">Reference proteome</keyword>
<name>A0ABT1NZ29_9GAMM</name>
<sequence length="275" mass="31074">MGGMYRRRSRRSRGRSRIWSQLSAEDRKGTWIFALGALILAALLVFALQVVRSPVRDFDKVTLCNPHLPRFAQHLVVIDASDTLSAHQTHFLKTHLSGLLESAAVNDRFSIFVLDDHYNGLSEPVINLCKPHSGEDVSALTANQQFVQALYKQRFEQPLDHAISRAVSGGEQPVSPIYEALSDVVALNHLDPAAENVHLTIVSDMIQNSRAGSVFKRGSAAIDQLPLIDLRRARTRVYWLDREKYQRYQTAELEASWQDYLGSVSRLETIQRVRN</sequence>
<dbReference type="RefSeq" id="WP_255872865.1">
    <property type="nucleotide sequence ID" value="NZ_JACASI010000008.1"/>
</dbReference>
<evidence type="ECO:0008006" key="3">
    <source>
        <dbReference type="Google" id="ProtNLM"/>
    </source>
</evidence>